<sequence>MNNVTLKELIKKYPSEILFDEIVDFGSFDERLPIVDCIVANTIGVTERSIEFIPDNNPPSKDEILCWIWAFRPDLSIEILEITENENMKFALSYYLNDTMDKFWDYIS</sequence>
<dbReference type="RefSeq" id="WP_150010613.1">
    <property type="nucleotide sequence ID" value="NZ_VWSG01000002.1"/>
</dbReference>
<reference evidence="1 2" key="1">
    <citation type="submission" date="2019-09" db="EMBL/GenBank/DDBJ databases">
        <title>Genome sequence and assembly of Flavobacterium sp.</title>
        <authorList>
            <person name="Chhetri G."/>
        </authorList>
    </citation>
    <scope>NUCLEOTIDE SEQUENCE [LARGE SCALE GENOMIC DNA]</scope>
    <source>
        <strain evidence="1 2">SNL9</strain>
    </source>
</reference>
<name>A0A5M6CRF7_9FLAO</name>
<protein>
    <submittedName>
        <fullName evidence="1">Uncharacterized protein</fullName>
    </submittedName>
</protein>
<dbReference type="EMBL" id="VWSG01000002">
    <property type="protein sequence ID" value="KAA5537898.1"/>
    <property type="molecule type" value="Genomic_DNA"/>
</dbReference>
<organism evidence="1 2">
    <name type="scientific">Paenimyroides baculatum</name>
    <dbReference type="NCBI Taxonomy" id="2608000"/>
    <lineage>
        <taxon>Bacteria</taxon>
        <taxon>Pseudomonadati</taxon>
        <taxon>Bacteroidota</taxon>
        <taxon>Flavobacteriia</taxon>
        <taxon>Flavobacteriales</taxon>
        <taxon>Flavobacteriaceae</taxon>
        <taxon>Paenimyroides</taxon>
    </lineage>
</organism>
<proteinExistence type="predicted"/>
<evidence type="ECO:0000313" key="2">
    <source>
        <dbReference type="Proteomes" id="UP000325141"/>
    </source>
</evidence>
<evidence type="ECO:0000313" key="1">
    <source>
        <dbReference type="EMBL" id="KAA5537898.1"/>
    </source>
</evidence>
<dbReference type="Proteomes" id="UP000325141">
    <property type="component" value="Unassembled WGS sequence"/>
</dbReference>
<dbReference type="AlphaFoldDB" id="A0A5M6CRF7"/>
<gene>
    <name evidence="1" type="ORF">F0460_04340</name>
</gene>
<keyword evidence="2" id="KW-1185">Reference proteome</keyword>
<comment type="caution">
    <text evidence="1">The sequence shown here is derived from an EMBL/GenBank/DDBJ whole genome shotgun (WGS) entry which is preliminary data.</text>
</comment>
<accession>A0A5M6CRF7</accession>